<evidence type="ECO:0000313" key="3">
    <source>
        <dbReference type="Proteomes" id="UP000094389"/>
    </source>
</evidence>
<dbReference type="RefSeq" id="XP_020070466.1">
    <property type="nucleotide sequence ID" value="XM_020217012.1"/>
</dbReference>
<dbReference type="GeneID" id="30991408"/>
<dbReference type="OrthoDB" id="4020988at2759"/>
<dbReference type="PANTHER" id="PTHR16220:SF0">
    <property type="entry name" value="WD REPEAT-CONTAINING PROTEIN WRAP73"/>
    <property type="match status" value="1"/>
</dbReference>
<keyword evidence="3" id="KW-1185">Reference proteome</keyword>
<dbReference type="AlphaFoldDB" id="A0A1E4S1P8"/>
<keyword evidence="1" id="KW-0732">Signal</keyword>
<protein>
    <submittedName>
        <fullName evidence="2">Uncharacterized protein</fullName>
    </submittedName>
</protein>
<organism evidence="2 3">
    <name type="scientific">Cyberlindnera jadinii (strain ATCC 18201 / CBS 1600 / BCRC 20928 / JCM 3617 / NBRC 0987 / NRRL Y-1542)</name>
    <name type="common">Torula yeast</name>
    <name type="synonym">Candida utilis</name>
    <dbReference type="NCBI Taxonomy" id="983966"/>
    <lineage>
        <taxon>Eukaryota</taxon>
        <taxon>Fungi</taxon>
        <taxon>Dikarya</taxon>
        <taxon>Ascomycota</taxon>
        <taxon>Saccharomycotina</taxon>
        <taxon>Saccharomycetes</taxon>
        <taxon>Phaffomycetales</taxon>
        <taxon>Phaffomycetaceae</taxon>
        <taxon>Cyberlindnera</taxon>
    </lineage>
</organism>
<accession>A0A1E4S1P8</accession>
<feature type="non-terminal residue" evidence="2">
    <location>
        <position position="1"/>
    </location>
</feature>
<gene>
    <name evidence="2" type="ORF">CYBJADRAFT_181674</name>
</gene>
<dbReference type="GO" id="GO:1990810">
    <property type="term" value="P:microtubule anchoring at mitotic spindle pole body"/>
    <property type="evidence" value="ECO:0007669"/>
    <property type="project" value="TreeGrafter"/>
</dbReference>
<feature type="signal peptide" evidence="1">
    <location>
        <begin position="1"/>
        <end position="27"/>
    </location>
</feature>
<evidence type="ECO:0000256" key="1">
    <source>
        <dbReference type="SAM" id="SignalP"/>
    </source>
</evidence>
<evidence type="ECO:0000313" key="2">
    <source>
        <dbReference type="EMBL" id="ODV73427.1"/>
    </source>
</evidence>
<proteinExistence type="predicted"/>
<sequence length="550" mass="62050">PTPFILCLFTFRYFSLLLHYYSYWVSGRKENMPIEDRSSLFSYSQCRPVVSPCSNYVVFIHGSKLVIRSTKSLERIRTIDLSEEFIKVVQVTWEHKYHGKSTKVGVLVSNQNKVLIFDVEDESVSVSVEEDDVFGIDRFEWLPPGSIPEETAYTGCKQIAIYSKCSLLMKVLSLDQKGGKFHVEVEKPLSGIVNRDDGSHVWFIASSIHGKPHLQQFFNEGSYSRRIIVSELPTGVMLDNVLLSPSSKWILSMGNSLSGVKFQLFLTAGDFLSTGKPLLSYVSDADPFGATCVVFIDDETVCFGDHLEQVHILSVPYGFDEVETLVYQPIVENTTVFRQSSDGCKYASRPSPFSIPYLPDLPMERKGIKLLRCIGGQYIWTITETIPTTLFLWSRSSETRHPLGIMVTNTKIVEVFTPNSVEPLAIVVSEDSISIWKSQIEPLSFPITLSSDLVLKGAEIIVMDSNYVQLSLWTSSKHFFTVDVRFAGVKQNIGEHMEQDESLMRRGSPAYVDDSTRVVELAKAVQQNEWAQTTGLQVDDTFQGRAQRLR</sequence>
<feature type="chain" id="PRO_5009162576" evidence="1">
    <location>
        <begin position="28"/>
        <end position="550"/>
    </location>
</feature>
<dbReference type="GO" id="GO:1990811">
    <property type="term" value="C:MWP complex"/>
    <property type="evidence" value="ECO:0007669"/>
    <property type="project" value="TreeGrafter"/>
</dbReference>
<dbReference type="PANTHER" id="PTHR16220">
    <property type="entry name" value="WD REPEAT PROTEIN 8-RELATED"/>
    <property type="match status" value="1"/>
</dbReference>
<dbReference type="OMA" id="FIWRIND"/>
<dbReference type="GO" id="GO:0005815">
    <property type="term" value="C:microtubule organizing center"/>
    <property type="evidence" value="ECO:0007669"/>
    <property type="project" value="TreeGrafter"/>
</dbReference>
<dbReference type="Proteomes" id="UP000094389">
    <property type="component" value="Unassembled WGS sequence"/>
</dbReference>
<name>A0A1E4S1P8_CYBJN</name>
<reference evidence="2 3" key="1">
    <citation type="journal article" date="2016" name="Proc. Natl. Acad. Sci. U.S.A.">
        <title>Comparative genomics of biotechnologically important yeasts.</title>
        <authorList>
            <person name="Riley R."/>
            <person name="Haridas S."/>
            <person name="Wolfe K.H."/>
            <person name="Lopes M.R."/>
            <person name="Hittinger C.T."/>
            <person name="Goeker M."/>
            <person name="Salamov A.A."/>
            <person name="Wisecaver J.H."/>
            <person name="Long T.M."/>
            <person name="Calvey C.H."/>
            <person name="Aerts A.L."/>
            <person name="Barry K.W."/>
            <person name="Choi C."/>
            <person name="Clum A."/>
            <person name="Coughlan A.Y."/>
            <person name="Deshpande S."/>
            <person name="Douglass A.P."/>
            <person name="Hanson S.J."/>
            <person name="Klenk H.-P."/>
            <person name="LaButti K.M."/>
            <person name="Lapidus A."/>
            <person name="Lindquist E.A."/>
            <person name="Lipzen A.M."/>
            <person name="Meier-Kolthoff J.P."/>
            <person name="Ohm R.A."/>
            <person name="Otillar R.P."/>
            <person name="Pangilinan J.L."/>
            <person name="Peng Y."/>
            <person name="Rokas A."/>
            <person name="Rosa C.A."/>
            <person name="Scheuner C."/>
            <person name="Sibirny A.A."/>
            <person name="Slot J.C."/>
            <person name="Stielow J.B."/>
            <person name="Sun H."/>
            <person name="Kurtzman C.P."/>
            <person name="Blackwell M."/>
            <person name="Grigoriev I.V."/>
            <person name="Jeffries T.W."/>
        </authorList>
    </citation>
    <scope>NUCLEOTIDE SEQUENCE [LARGE SCALE GENOMIC DNA]</scope>
    <source>
        <strain evidence="3">ATCC 18201 / CBS 1600 / BCRC 20928 / JCM 3617 / NBRC 0987 / NRRL Y-1542</strain>
    </source>
</reference>
<dbReference type="EMBL" id="KV453931">
    <property type="protein sequence ID" value="ODV73427.1"/>
    <property type="molecule type" value="Genomic_DNA"/>
</dbReference>
<dbReference type="InterPro" id="IPR052778">
    <property type="entry name" value="Centrosome-WD_assoc"/>
</dbReference>